<feature type="compositionally biased region" description="Polar residues" evidence="1">
    <location>
        <begin position="25"/>
        <end position="35"/>
    </location>
</feature>
<feature type="chain" id="PRO_5032351210" evidence="2">
    <location>
        <begin position="26"/>
        <end position="72"/>
    </location>
</feature>
<feature type="compositionally biased region" description="Low complexity" evidence="1">
    <location>
        <begin position="40"/>
        <end position="57"/>
    </location>
</feature>
<dbReference type="Proteomes" id="UP000606786">
    <property type="component" value="Unassembled WGS sequence"/>
</dbReference>
<evidence type="ECO:0000256" key="1">
    <source>
        <dbReference type="SAM" id="MobiDB-lite"/>
    </source>
</evidence>
<feature type="region of interest" description="Disordered" evidence="1">
    <location>
        <begin position="25"/>
        <end position="72"/>
    </location>
</feature>
<keyword evidence="4" id="KW-1185">Reference proteome</keyword>
<gene>
    <name evidence="3" type="ORF">CCAP1982_LOCUS22349</name>
</gene>
<proteinExistence type="predicted"/>
<evidence type="ECO:0000256" key="2">
    <source>
        <dbReference type="SAM" id="SignalP"/>
    </source>
</evidence>
<protein>
    <submittedName>
        <fullName evidence="3">(Mediterranean fruit fly) hypothetical protein</fullName>
    </submittedName>
</protein>
<evidence type="ECO:0000313" key="4">
    <source>
        <dbReference type="Proteomes" id="UP000606786"/>
    </source>
</evidence>
<feature type="signal peptide" evidence="2">
    <location>
        <begin position="1"/>
        <end position="25"/>
    </location>
</feature>
<accession>A0A811VJS7</accession>
<reference evidence="3" key="1">
    <citation type="submission" date="2020-11" db="EMBL/GenBank/DDBJ databases">
        <authorList>
            <person name="Whitehead M."/>
        </authorList>
    </citation>
    <scope>NUCLEOTIDE SEQUENCE</scope>
    <source>
        <strain evidence="3">EGII</strain>
    </source>
</reference>
<dbReference type="AlphaFoldDB" id="A0A811VJS7"/>
<evidence type="ECO:0000313" key="3">
    <source>
        <dbReference type="EMBL" id="CAD7014352.1"/>
    </source>
</evidence>
<keyword evidence="2" id="KW-0732">Signal</keyword>
<comment type="caution">
    <text evidence="3">The sequence shown here is derived from an EMBL/GenBank/DDBJ whole genome shotgun (WGS) entry which is preliminary data.</text>
</comment>
<organism evidence="3 4">
    <name type="scientific">Ceratitis capitata</name>
    <name type="common">Mediterranean fruit fly</name>
    <name type="synonym">Tephritis capitata</name>
    <dbReference type="NCBI Taxonomy" id="7213"/>
    <lineage>
        <taxon>Eukaryota</taxon>
        <taxon>Metazoa</taxon>
        <taxon>Ecdysozoa</taxon>
        <taxon>Arthropoda</taxon>
        <taxon>Hexapoda</taxon>
        <taxon>Insecta</taxon>
        <taxon>Pterygota</taxon>
        <taxon>Neoptera</taxon>
        <taxon>Endopterygota</taxon>
        <taxon>Diptera</taxon>
        <taxon>Brachycera</taxon>
        <taxon>Muscomorpha</taxon>
        <taxon>Tephritoidea</taxon>
        <taxon>Tephritidae</taxon>
        <taxon>Ceratitis</taxon>
        <taxon>Ceratitis</taxon>
    </lineage>
</organism>
<dbReference type="EMBL" id="CAJHJT010000056">
    <property type="protein sequence ID" value="CAD7014352.1"/>
    <property type="molecule type" value="Genomic_DNA"/>
</dbReference>
<sequence>MYAGILLNNPLTTLSMLTWLPVVNSTNSCPNNSTERPSGRSRNSDSSNSSEGGSNSGLAAGGKQTSNLAAIG</sequence>
<feature type="compositionally biased region" description="Polar residues" evidence="1">
    <location>
        <begin position="63"/>
        <end position="72"/>
    </location>
</feature>
<name>A0A811VJS7_CERCA</name>